<proteinExistence type="predicted"/>
<organism evidence="1">
    <name type="scientific">marine sediment metagenome</name>
    <dbReference type="NCBI Taxonomy" id="412755"/>
    <lineage>
        <taxon>unclassified sequences</taxon>
        <taxon>metagenomes</taxon>
        <taxon>ecological metagenomes</taxon>
    </lineage>
</organism>
<dbReference type="EMBL" id="BARS01006976">
    <property type="protein sequence ID" value="GAF76461.1"/>
    <property type="molecule type" value="Genomic_DNA"/>
</dbReference>
<protein>
    <submittedName>
        <fullName evidence="1">Uncharacterized protein</fullName>
    </submittedName>
</protein>
<dbReference type="AlphaFoldDB" id="X0SMY0"/>
<accession>X0SMY0</accession>
<sequence>MELYRKKFVLIVLLLGCYLAVSFWVPYSKLWFIKDVMENQARLYFASQSAGALRELLIRKAEALDVALEEEDVTIQKINGEIIYIALKYNVPLNIFFYHTTLHFEPKTFGLIRGFGPGGQFSAKKEYDFEAALAELSDSTKRLLREKTLQTYFRRFFAQ</sequence>
<comment type="caution">
    <text evidence="1">The sequence shown here is derived from an EMBL/GenBank/DDBJ whole genome shotgun (WGS) entry which is preliminary data.</text>
</comment>
<reference evidence="1" key="1">
    <citation type="journal article" date="2014" name="Front. Microbiol.">
        <title>High frequency of phylogenetically diverse reductive dehalogenase-homologous genes in deep subseafloor sedimentary metagenomes.</title>
        <authorList>
            <person name="Kawai M."/>
            <person name="Futagami T."/>
            <person name="Toyoda A."/>
            <person name="Takaki Y."/>
            <person name="Nishi S."/>
            <person name="Hori S."/>
            <person name="Arai W."/>
            <person name="Tsubouchi T."/>
            <person name="Morono Y."/>
            <person name="Uchiyama I."/>
            <person name="Ito T."/>
            <person name="Fujiyama A."/>
            <person name="Inagaki F."/>
            <person name="Takami H."/>
        </authorList>
    </citation>
    <scope>NUCLEOTIDE SEQUENCE</scope>
    <source>
        <strain evidence="1">Expedition CK06-06</strain>
    </source>
</reference>
<evidence type="ECO:0000313" key="1">
    <source>
        <dbReference type="EMBL" id="GAF76461.1"/>
    </source>
</evidence>
<gene>
    <name evidence="1" type="ORF">S01H1_13514</name>
</gene>
<name>X0SMY0_9ZZZZ</name>